<dbReference type="Gene3D" id="3.40.50.300">
    <property type="entry name" value="P-loop containing nucleotide triphosphate hydrolases"/>
    <property type="match status" value="1"/>
</dbReference>
<sequence>AQVSCRTLGRGFIPQCPTRFLHEEPKKSQLSIILLGKTGSGKSATRNTILGKKAFPSSFSAQSETQ</sequence>
<evidence type="ECO:0000256" key="3">
    <source>
        <dbReference type="ARBA" id="ARBA00023134"/>
    </source>
</evidence>
<comment type="similarity">
    <text evidence="1">Belongs to the TRAFAC class TrmE-Era-EngA-EngB-Septin-like GTPase superfamily. AIG1/Toc34/Toc159-like paraseptin GTPase family. IAN subfamily.</text>
</comment>
<feature type="domain" description="AIG1-type G" evidence="4">
    <location>
        <begin position="31"/>
        <end position="65"/>
    </location>
</feature>
<keyword evidence="3" id="KW-0342">GTP-binding</keyword>
<reference evidence="5" key="1">
    <citation type="submission" date="2015-11" db="EMBL/GenBank/DDBJ databases">
        <authorList>
            <consortium name="International Coturnix japonica Genome Analysis Consortium"/>
            <person name="Warren W."/>
            <person name="Burt D.W."/>
            <person name="Antin P.B."/>
            <person name="Lanford R."/>
            <person name="Gros J."/>
            <person name="Wilson R.K."/>
        </authorList>
    </citation>
    <scope>NUCLEOTIDE SEQUENCE [LARGE SCALE GENOMIC DNA]</scope>
</reference>
<proteinExistence type="inferred from homology"/>
<reference evidence="5" key="3">
    <citation type="submission" date="2025-09" db="UniProtKB">
        <authorList>
            <consortium name="Ensembl"/>
        </authorList>
    </citation>
    <scope>IDENTIFICATION</scope>
</reference>
<evidence type="ECO:0000259" key="4">
    <source>
        <dbReference type="Pfam" id="PF04548"/>
    </source>
</evidence>
<dbReference type="Ensembl" id="ENSCJPT00005013472.1">
    <property type="protein sequence ID" value="ENSCJPP00005008961.1"/>
    <property type="gene ID" value="ENSCJPG00005007943.1"/>
</dbReference>
<evidence type="ECO:0000256" key="2">
    <source>
        <dbReference type="ARBA" id="ARBA00022741"/>
    </source>
</evidence>
<dbReference type="Pfam" id="PF04548">
    <property type="entry name" value="AIG1"/>
    <property type="match status" value="1"/>
</dbReference>
<dbReference type="PANTHER" id="PTHR10903">
    <property type="entry name" value="GTPASE, IMAP FAMILY MEMBER-RELATED"/>
    <property type="match status" value="1"/>
</dbReference>
<organism evidence="5 6">
    <name type="scientific">Coturnix japonica</name>
    <name type="common">Japanese quail</name>
    <name type="synonym">Coturnix coturnix japonica</name>
    <dbReference type="NCBI Taxonomy" id="93934"/>
    <lineage>
        <taxon>Eukaryota</taxon>
        <taxon>Metazoa</taxon>
        <taxon>Chordata</taxon>
        <taxon>Craniata</taxon>
        <taxon>Vertebrata</taxon>
        <taxon>Euteleostomi</taxon>
        <taxon>Archelosauria</taxon>
        <taxon>Archosauria</taxon>
        <taxon>Dinosauria</taxon>
        <taxon>Saurischia</taxon>
        <taxon>Theropoda</taxon>
        <taxon>Coelurosauria</taxon>
        <taxon>Aves</taxon>
        <taxon>Neognathae</taxon>
        <taxon>Galloanserae</taxon>
        <taxon>Galliformes</taxon>
        <taxon>Phasianidae</taxon>
        <taxon>Perdicinae</taxon>
        <taxon>Coturnix</taxon>
    </lineage>
</organism>
<evidence type="ECO:0000313" key="6">
    <source>
        <dbReference type="Proteomes" id="UP000694412"/>
    </source>
</evidence>
<dbReference type="GO" id="GO:0005525">
    <property type="term" value="F:GTP binding"/>
    <property type="evidence" value="ECO:0007669"/>
    <property type="project" value="UniProtKB-KW"/>
</dbReference>
<reference evidence="5" key="2">
    <citation type="submission" date="2025-08" db="UniProtKB">
        <authorList>
            <consortium name="Ensembl"/>
        </authorList>
    </citation>
    <scope>IDENTIFICATION</scope>
</reference>
<protein>
    <recommendedName>
        <fullName evidence="4">AIG1-type G domain-containing protein</fullName>
    </recommendedName>
</protein>
<dbReference type="AlphaFoldDB" id="A0A8C2T6R6"/>
<evidence type="ECO:0000256" key="1">
    <source>
        <dbReference type="ARBA" id="ARBA00008535"/>
    </source>
</evidence>
<name>A0A8C2T6R6_COTJA</name>
<dbReference type="InterPro" id="IPR027417">
    <property type="entry name" value="P-loop_NTPase"/>
</dbReference>
<dbReference type="SUPFAM" id="SSF52540">
    <property type="entry name" value="P-loop containing nucleoside triphosphate hydrolases"/>
    <property type="match status" value="1"/>
</dbReference>
<accession>A0A8C2T6R6</accession>
<dbReference type="InterPro" id="IPR006703">
    <property type="entry name" value="G_AIG1"/>
</dbReference>
<keyword evidence="2" id="KW-0547">Nucleotide-binding</keyword>
<dbReference type="InterPro" id="IPR045058">
    <property type="entry name" value="GIMA/IAN/Toc"/>
</dbReference>
<keyword evidence="6" id="KW-1185">Reference proteome</keyword>
<dbReference type="Proteomes" id="UP000694412">
    <property type="component" value="Chromosome 2"/>
</dbReference>
<evidence type="ECO:0000313" key="5">
    <source>
        <dbReference type="Ensembl" id="ENSCJPP00005008961.1"/>
    </source>
</evidence>
<dbReference type="PANTHER" id="PTHR10903:SF188">
    <property type="entry name" value="GTPASE IMAP FAMILY MEMBER 2-LIKE-RELATED"/>
    <property type="match status" value="1"/>
</dbReference>